<dbReference type="EMBL" id="BSFP01000025">
    <property type="protein sequence ID" value="GLL02594.1"/>
    <property type="molecule type" value="Genomic_DNA"/>
</dbReference>
<protein>
    <submittedName>
        <fullName evidence="1">Uncharacterized protein</fullName>
    </submittedName>
</protein>
<dbReference type="AlphaFoldDB" id="A0A9W6NMM8"/>
<keyword evidence="2" id="KW-1185">Reference proteome</keyword>
<accession>A0A9W6NMM8</accession>
<name>A0A9W6NMM8_9ACTN</name>
<dbReference type="Proteomes" id="UP001143480">
    <property type="component" value="Unassembled WGS sequence"/>
</dbReference>
<dbReference type="RefSeq" id="WP_223096778.1">
    <property type="nucleotide sequence ID" value="NZ_BAAAXA010000001.1"/>
</dbReference>
<reference evidence="1" key="2">
    <citation type="submission" date="2023-01" db="EMBL/GenBank/DDBJ databases">
        <authorList>
            <person name="Sun Q."/>
            <person name="Evtushenko L."/>
        </authorList>
    </citation>
    <scope>NUCLEOTIDE SEQUENCE</scope>
    <source>
        <strain evidence="1">VKM Ac-1321</strain>
    </source>
</reference>
<evidence type="ECO:0000313" key="1">
    <source>
        <dbReference type="EMBL" id="GLL02594.1"/>
    </source>
</evidence>
<gene>
    <name evidence="1" type="ORF">GCM10017581_043360</name>
</gene>
<sequence length="182" mass="19274">MRYGGRLNRLEFTALIDQQAGRVRASATTLPLYGPVGWSGPCRLGPWGWENDRLAQAGLHFGGPEAWIEIITTAGPPLPELLNLRLSGSGELPDDGSLDATERITIIVDGTPRECSLWPDEPLGESLGRGWLAILDEVPGLLLRGSGIGPAGIALARTGDIEPLLTGTRDHLLAGYDAFGAG</sequence>
<reference evidence="1" key="1">
    <citation type="journal article" date="2014" name="Int. J. Syst. Evol. Microbiol.">
        <title>Complete genome sequence of Corynebacterium casei LMG S-19264T (=DSM 44701T), isolated from a smear-ripened cheese.</title>
        <authorList>
            <consortium name="US DOE Joint Genome Institute (JGI-PGF)"/>
            <person name="Walter F."/>
            <person name="Albersmeier A."/>
            <person name="Kalinowski J."/>
            <person name="Ruckert C."/>
        </authorList>
    </citation>
    <scope>NUCLEOTIDE SEQUENCE</scope>
    <source>
        <strain evidence="1">VKM Ac-1321</strain>
    </source>
</reference>
<evidence type="ECO:0000313" key="2">
    <source>
        <dbReference type="Proteomes" id="UP001143480"/>
    </source>
</evidence>
<proteinExistence type="predicted"/>
<comment type="caution">
    <text evidence="1">The sequence shown here is derived from an EMBL/GenBank/DDBJ whole genome shotgun (WGS) entry which is preliminary data.</text>
</comment>
<organism evidence="1 2">
    <name type="scientific">Dactylosporangium matsuzakiense</name>
    <dbReference type="NCBI Taxonomy" id="53360"/>
    <lineage>
        <taxon>Bacteria</taxon>
        <taxon>Bacillati</taxon>
        <taxon>Actinomycetota</taxon>
        <taxon>Actinomycetes</taxon>
        <taxon>Micromonosporales</taxon>
        <taxon>Micromonosporaceae</taxon>
        <taxon>Dactylosporangium</taxon>
    </lineage>
</organism>